<reference evidence="1 2" key="1">
    <citation type="submission" date="2020-03" db="EMBL/GenBank/DDBJ databases">
        <title>Bradyrhizobium diversity isolated from nodules of Indigofera sp.</title>
        <authorList>
            <person name="Klepa M."/>
            <person name="Helene L."/>
            <person name="Hungria M."/>
        </authorList>
    </citation>
    <scope>NUCLEOTIDE SEQUENCE [LARGE SCALE GENOMIC DNA]</scope>
    <source>
        <strain evidence="1 2">WSM 1791</strain>
    </source>
</reference>
<evidence type="ECO:0000313" key="1">
    <source>
        <dbReference type="EMBL" id="NOJ41253.1"/>
    </source>
</evidence>
<accession>A0A7Y4GSM1</accession>
<protein>
    <recommendedName>
        <fullName evidence="3">Diacylglycerol kinase</fullName>
    </recommendedName>
</protein>
<organism evidence="1 2">
    <name type="scientific">Bradyrhizobium australiense</name>
    <dbReference type="NCBI Taxonomy" id="2721161"/>
    <lineage>
        <taxon>Bacteria</taxon>
        <taxon>Pseudomonadati</taxon>
        <taxon>Pseudomonadota</taxon>
        <taxon>Alphaproteobacteria</taxon>
        <taxon>Hyphomicrobiales</taxon>
        <taxon>Nitrobacteraceae</taxon>
        <taxon>Bradyrhizobium</taxon>
    </lineage>
</organism>
<name>A0A7Y4GSM1_9BRAD</name>
<dbReference type="RefSeq" id="WP_171580518.1">
    <property type="nucleotide sequence ID" value="NZ_JAAVLX010000005.1"/>
</dbReference>
<sequence>MHLRNVSPTSATAAIWRIQKSRGATPTRITIDSDRMVRADVDGESIGQSPMSVTIVPVHLKVATMRRS</sequence>
<dbReference type="EMBL" id="JAAVLX010000005">
    <property type="protein sequence ID" value="NOJ41253.1"/>
    <property type="molecule type" value="Genomic_DNA"/>
</dbReference>
<evidence type="ECO:0008006" key="3">
    <source>
        <dbReference type="Google" id="ProtNLM"/>
    </source>
</evidence>
<dbReference type="Proteomes" id="UP000544122">
    <property type="component" value="Unassembled WGS sequence"/>
</dbReference>
<keyword evidence="2" id="KW-1185">Reference proteome</keyword>
<comment type="caution">
    <text evidence="1">The sequence shown here is derived from an EMBL/GenBank/DDBJ whole genome shotgun (WGS) entry which is preliminary data.</text>
</comment>
<proteinExistence type="predicted"/>
<dbReference type="AlphaFoldDB" id="A0A7Y4GSM1"/>
<evidence type="ECO:0000313" key="2">
    <source>
        <dbReference type="Proteomes" id="UP000544122"/>
    </source>
</evidence>
<gene>
    <name evidence="1" type="ORF">HCN58_16860</name>
</gene>